<feature type="domain" description="Helicase ATP-binding" evidence="11">
    <location>
        <begin position="250"/>
        <end position="399"/>
    </location>
</feature>
<evidence type="ECO:0000256" key="4">
    <source>
        <dbReference type="ARBA" id="ARBA00022741"/>
    </source>
</evidence>
<dbReference type="InterPro" id="IPR007409">
    <property type="entry name" value="Restrct_endonuc_type1_HsdR_N"/>
</dbReference>
<dbReference type="InterPro" id="IPR040980">
    <property type="entry name" value="SWI2_SNF2"/>
</dbReference>
<keyword evidence="13" id="KW-1185">Reference proteome</keyword>
<dbReference type="InterPro" id="IPR022625">
    <property type="entry name" value="TypeI_RM_Rsu_C"/>
</dbReference>
<dbReference type="PANTHER" id="PTHR30195:SF16">
    <property type="entry name" value="TYPE I RESTRICTION ENZYME ENDONUCLEASE SUBUNIT"/>
    <property type="match status" value="1"/>
</dbReference>
<protein>
    <recommendedName>
        <fullName evidence="10">Type I restriction enzyme endonuclease subunit</fullName>
        <shortName evidence="10">R protein</shortName>
        <ecNumber evidence="10">3.1.21.3</ecNumber>
    </recommendedName>
</protein>
<comment type="function">
    <text evidence="10">Subunit R is required for both nuclease and ATPase activities, but not for modification.</text>
</comment>
<dbReference type="Pfam" id="PF18766">
    <property type="entry name" value="SWI2_SNF2"/>
    <property type="match status" value="1"/>
</dbReference>
<dbReference type="Proteomes" id="UP000030101">
    <property type="component" value="Unassembled WGS sequence"/>
</dbReference>
<dbReference type="Gene3D" id="1.20.58.910">
    <property type="match status" value="1"/>
</dbReference>
<keyword evidence="9 10" id="KW-0238">DNA-binding</keyword>
<dbReference type="PROSITE" id="PS51192">
    <property type="entry name" value="HELICASE_ATP_BIND_1"/>
    <property type="match status" value="1"/>
</dbReference>
<dbReference type="GO" id="GO:0004519">
    <property type="term" value="F:endonuclease activity"/>
    <property type="evidence" value="ECO:0007669"/>
    <property type="project" value="UniProtKB-KW"/>
</dbReference>
<dbReference type="EC" id="3.1.21.3" evidence="10"/>
<accession>A0ABR4XL51</accession>
<keyword evidence="7 10" id="KW-0378">Hydrolase</keyword>
<comment type="catalytic activity">
    <reaction evidence="1 10">
        <text>Endonucleolytic cleavage of DNA to give random double-stranded fragments with terminal 5'-phosphates, ATP is simultaneously hydrolyzed.</text>
        <dbReference type="EC" id="3.1.21.3"/>
    </reaction>
</comment>
<comment type="caution">
    <text evidence="12">The sequence shown here is derived from an EMBL/GenBank/DDBJ whole genome shotgun (WGS) entry which is preliminary data.</text>
</comment>
<keyword evidence="5 10" id="KW-0680">Restriction system</keyword>
<keyword evidence="6 12" id="KW-0255">Endonuclease</keyword>
<evidence type="ECO:0000256" key="3">
    <source>
        <dbReference type="ARBA" id="ARBA00022722"/>
    </source>
</evidence>
<dbReference type="CDD" id="cd18800">
    <property type="entry name" value="SF2_C_EcoR124I-like"/>
    <property type="match status" value="1"/>
</dbReference>
<evidence type="ECO:0000256" key="8">
    <source>
        <dbReference type="ARBA" id="ARBA00022840"/>
    </source>
</evidence>
<dbReference type="InterPro" id="IPR004473">
    <property type="entry name" value="Restrct_endonuc_typeI_HsdR"/>
</dbReference>
<evidence type="ECO:0000256" key="5">
    <source>
        <dbReference type="ARBA" id="ARBA00022747"/>
    </source>
</evidence>
<dbReference type="CDD" id="cd18030">
    <property type="entry name" value="DEXHc_RE_I_HsdR"/>
    <property type="match status" value="1"/>
</dbReference>
<dbReference type="Pfam" id="PF04313">
    <property type="entry name" value="HSDR_N"/>
    <property type="match status" value="1"/>
</dbReference>
<dbReference type="Pfam" id="PF22679">
    <property type="entry name" value="T1R_D3-like"/>
    <property type="match status" value="1"/>
</dbReference>
<dbReference type="InterPro" id="IPR051268">
    <property type="entry name" value="Type-I_R_enzyme_R_subunit"/>
</dbReference>
<sequence length="923" mass="107691">MANLVQSETALEKGLLETLEKMNYQRVVIPDLEALHTNFREQLSRHNNVELSDAEFNRIMIHLEGGSTFEKAKKLRDKYELLREDGTIKYIEFLNKRDWCKNEFQVANQITDLGKTHSRYDVTILVNGLPLVQIELKRRGVELKEAYNQVQRYHKSAFTGLFSYIQIFVISNGVHTRYFANNPNKGFKFTFQWSDRANVHTDRLDHFAHHFLERCVLGKILAKYIVLHQSDEVLMVLRPYQYYAVEEILSQVENTNHNGYIWHTTGSGKTLTSFKAAELIAELAEVDKVLFVVDRHDLDAQTKKEYNAFSPDCVKDIEDTRTLVKELTTSTNKRIITTIQKLNKAVCTDRHRKELESVKDKNIILIFDECHRSQFGDMHRNITGFFSRVRYFGFTGTPIFSQNANDKRTTADIFGKRLHTYMIKDAIADENVLGFLVEYYGSWTRKTEDGSEIRRIDTRELLESDARVEKNAQFIIDNYNTSTYGKDFNAMLATGGIPLLLKYYDTFKRLGTKLKIATIFTYVANPDTEDEYTGQDKGFADSETTRDKLEHIMQDYNGMFGTNFAIDTFAEYYDDVAERVRSRQIDLLIVSDMFLTGFDAKTLNTLYVDKNLKYHGLIQAFSRTNRILNEKKKFGKIVCFRNLAEEVDEAILMYSDENALEYVKMKPYTVLLEEFEEQAKAFTDRFGHIRSISDFRDEEEKHLFVMMFRRLLRLLTQMQAYNEHQEEELPLSPQRVADCKSVYLDLANSIVPHTPTDTPTSVLGDVDFELELLRRDLINVHYIIELLRTLRPQEDSYPEKRRAILEVVEQDPVLRPKRELIDEFIASTIDSSDDFDPSQIGEDLDAFFLRKRTEAVHSLAEEESVSSELLDTFIEKYDYLDILQDELITQAVAELKVRFMERREKKNRILSRLKDIISLFNLK</sequence>
<dbReference type="EMBL" id="JQZV01000013">
    <property type="protein sequence ID" value="KGN92101.1"/>
    <property type="molecule type" value="Genomic_DNA"/>
</dbReference>
<dbReference type="NCBIfam" id="TIGR00348">
    <property type="entry name" value="hsdR"/>
    <property type="match status" value="1"/>
</dbReference>
<evidence type="ECO:0000313" key="13">
    <source>
        <dbReference type="Proteomes" id="UP000030101"/>
    </source>
</evidence>
<evidence type="ECO:0000256" key="9">
    <source>
        <dbReference type="ARBA" id="ARBA00023125"/>
    </source>
</evidence>
<evidence type="ECO:0000256" key="2">
    <source>
        <dbReference type="ARBA" id="ARBA00008598"/>
    </source>
</evidence>
<dbReference type="RefSeq" id="WP_036792043.1">
    <property type="nucleotide sequence ID" value="NZ_JQZV01000013.1"/>
</dbReference>
<keyword evidence="4 10" id="KW-0547">Nucleotide-binding</keyword>
<dbReference type="InterPro" id="IPR027417">
    <property type="entry name" value="P-loop_NTPase"/>
</dbReference>
<comment type="subunit">
    <text evidence="10">The type I restriction/modification system is composed of three polypeptides R, M and S.</text>
</comment>
<dbReference type="SUPFAM" id="SSF52540">
    <property type="entry name" value="P-loop containing nucleoside triphosphate hydrolases"/>
    <property type="match status" value="2"/>
</dbReference>
<gene>
    <name evidence="12" type="ORF">HQ43_08690</name>
</gene>
<dbReference type="CDD" id="cd22332">
    <property type="entry name" value="HsdR_N"/>
    <property type="match status" value="1"/>
</dbReference>
<dbReference type="SMART" id="SM00487">
    <property type="entry name" value="DEXDc"/>
    <property type="match status" value="1"/>
</dbReference>
<proteinExistence type="inferred from homology"/>
<dbReference type="InterPro" id="IPR014001">
    <property type="entry name" value="Helicase_ATP-bd"/>
</dbReference>
<dbReference type="PANTHER" id="PTHR30195">
    <property type="entry name" value="TYPE I SITE-SPECIFIC DEOXYRIBONUCLEASE PROTEIN SUBUNIT M AND R"/>
    <property type="match status" value="1"/>
</dbReference>
<dbReference type="Pfam" id="PF12008">
    <property type="entry name" value="EcoR124_C"/>
    <property type="match status" value="1"/>
</dbReference>
<organism evidence="12 13">
    <name type="scientific">Porphyromonas canoris</name>
    <dbReference type="NCBI Taxonomy" id="36875"/>
    <lineage>
        <taxon>Bacteria</taxon>
        <taxon>Pseudomonadati</taxon>
        <taxon>Bacteroidota</taxon>
        <taxon>Bacteroidia</taxon>
        <taxon>Bacteroidales</taxon>
        <taxon>Porphyromonadaceae</taxon>
        <taxon>Porphyromonas</taxon>
    </lineage>
</organism>
<dbReference type="Gene3D" id="3.40.50.300">
    <property type="entry name" value="P-loop containing nucleotide triphosphate hydrolases"/>
    <property type="match status" value="2"/>
</dbReference>
<evidence type="ECO:0000256" key="1">
    <source>
        <dbReference type="ARBA" id="ARBA00000851"/>
    </source>
</evidence>
<evidence type="ECO:0000256" key="7">
    <source>
        <dbReference type="ARBA" id="ARBA00022801"/>
    </source>
</evidence>
<keyword evidence="3" id="KW-0540">Nuclease</keyword>
<evidence type="ECO:0000259" key="11">
    <source>
        <dbReference type="PROSITE" id="PS51192"/>
    </source>
</evidence>
<evidence type="ECO:0000313" key="12">
    <source>
        <dbReference type="EMBL" id="KGN92101.1"/>
    </source>
</evidence>
<name>A0ABR4XL51_9PORP</name>
<keyword evidence="8 10" id="KW-0067">ATP-binding</keyword>
<comment type="similarity">
    <text evidence="2 10">Belongs to the HsdR family.</text>
</comment>
<reference evidence="12 13" key="1">
    <citation type="submission" date="2014-08" db="EMBL/GenBank/DDBJ databases">
        <title>Porphyromonas canoris strain:OH2762 Genome sequencing.</title>
        <authorList>
            <person name="Wallis C."/>
            <person name="Deusch O."/>
            <person name="O'Flynn C."/>
            <person name="Davis I."/>
            <person name="Jospin G."/>
            <person name="Darling A.E."/>
            <person name="Coil D.A."/>
            <person name="Alexiev A."/>
            <person name="Horsfall A."/>
            <person name="Kirkwood N."/>
            <person name="Harris S."/>
            <person name="Eisen J.A."/>
        </authorList>
    </citation>
    <scope>NUCLEOTIDE SEQUENCE [LARGE SCALE GENOMIC DNA]</scope>
    <source>
        <strain evidence="13">COT-108 OH2762</strain>
    </source>
</reference>
<dbReference type="Gene3D" id="3.90.1570.50">
    <property type="match status" value="1"/>
</dbReference>
<evidence type="ECO:0000256" key="6">
    <source>
        <dbReference type="ARBA" id="ARBA00022759"/>
    </source>
</evidence>
<evidence type="ECO:0000256" key="10">
    <source>
        <dbReference type="RuleBase" id="RU364115"/>
    </source>
</evidence>
<dbReference type="InterPro" id="IPR055180">
    <property type="entry name" value="HsdR_RecA-like_helicase_dom_2"/>
</dbReference>